<name>A0ACC2JQH2_9PEZI</name>
<evidence type="ECO:0000313" key="2">
    <source>
        <dbReference type="Proteomes" id="UP001153332"/>
    </source>
</evidence>
<accession>A0ACC2JQH2</accession>
<dbReference type="EMBL" id="JAPUUL010000671">
    <property type="protein sequence ID" value="KAJ8129754.1"/>
    <property type="molecule type" value="Genomic_DNA"/>
</dbReference>
<sequence>MDISNVAVYWTTSPEMANPAAYTGYFHSDNEKLNRVWYAGAYTNQICSVDPTTGVALGAPFAGWFYNYTISNGTSVLVDGGKRDRVVWPGDIVISGPSIFVSTYSLEPVRNALDSLFLYQESNGRLPVAGYPLAQLFAWSFTYHCHTLNNVYDYFMFSGDEEYLASVWSRYKLALNYPLQFIDSTGLANVTSSSDWGHGGMGGHNIAANSILYYTLQNALKLAGFMNDSMETSNWEAAAAGISSAANRLLWDDSISLYRDNDTITRRSPVNAYPQDGNAWAIIAGIARGPRAKAVSNALKGRWIRPYGAPAVEAGDTISPFATGFELHAHYIAGHPEFAVDLMEFMWADYMLDNPQMTNSTFIEGYATNGSALYPVYNYDPRVSHAHGWSTAPTSMLTLLGGGLTLTSAAGQTWKVAPALGGLKTIEAGYETTMGRFTTNWTNSTCGLTGKFATPKSTTGELNIPLAVGSKKMILEGPRGSEEVQLTGLSTARVTGLVGGEYSITILK</sequence>
<organism evidence="1 2">
    <name type="scientific">Lasiodiplodia mahajangana</name>
    <dbReference type="NCBI Taxonomy" id="1108764"/>
    <lineage>
        <taxon>Eukaryota</taxon>
        <taxon>Fungi</taxon>
        <taxon>Dikarya</taxon>
        <taxon>Ascomycota</taxon>
        <taxon>Pezizomycotina</taxon>
        <taxon>Dothideomycetes</taxon>
        <taxon>Dothideomycetes incertae sedis</taxon>
        <taxon>Botryosphaeriales</taxon>
        <taxon>Botryosphaeriaceae</taxon>
        <taxon>Lasiodiplodia</taxon>
    </lineage>
</organism>
<dbReference type="Proteomes" id="UP001153332">
    <property type="component" value="Unassembled WGS sequence"/>
</dbReference>
<comment type="caution">
    <text evidence="1">The sequence shown here is derived from an EMBL/GenBank/DDBJ whole genome shotgun (WGS) entry which is preliminary data.</text>
</comment>
<evidence type="ECO:0000313" key="1">
    <source>
        <dbReference type="EMBL" id="KAJ8129754.1"/>
    </source>
</evidence>
<protein>
    <submittedName>
        <fullName evidence="1">Uncharacterized protein</fullName>
    </submittedName>
</protein>
<proteinExistence type="predicted"/>
<keyword evidence="2" id="KW-1185">Reference proteome</keyword>
<reference evidence="1" key="1">
    <citation type="submission" date="2022-12" db="EMBL/GenBank/DDBJ databases">
        <title>Genome Sequence of Lasiodiplodia mahajangana.</title>
        <authorList>
            <person name="Buettner E."/>
        </authorList>
    </citation>
    <scope>NUCLEOTIDE SEQUENCE</scope>
    <source>
        <strain evidence="1">VT137</strain>
    </source>
</reference>
<gene>
    <name evidence="1" type="ORF">O1611_g3879</name>
</gene>